<proteinExistence type="predicted"/>
<evidence type="ECO:0000313" key="2">
    <source>
        <dbReference type="Proteomes" id="UP000010411"/>
    </source>
</evidence>
<dbReference type="InterPro" id="IPR036812">
    <property type="entry name" value="NAD(P)_OxRdtase_dom_sf"/>
</dbReference>
<protein>
    <recommendedName>
        <fullName evidence="3">NADP-dependent oxidoreductase domain-containing protein</fullName>
    </recommendedName>
</protein>
<accession>L1KIE5</accession>
<name>L1KIE5_9ACTN</name>
<dbReference type="SUPFAM" id="SSF51430">
    <property type="entry name" value="NAD(P)-linked oxidoreductase"/>
    <property type="match status" value="1"/>
</dbReference>
<reference evidence="1 2" key="1">
    <citation type="submission" date="2012-11" db="EMBL/GenBank/DDBJ databases">
        <authorList>
            <person name="Huguet-Tapia J.C."/>
            <person name="Durkin A.S."/>
            <person name="Pettis G.S."/>
            <person name="Badger J.H."/>
        </authorList>
    </citation>
    <scope>NUCLEOTIDE SEQUENCE [LARGE SCALE GENOMIC DNA]</scope>
    <source>
        <strain evidence="1 2">91-03</strain>
    </source>
</reference>
<dbReference type="PATRIC" id="fig|698759.3.peg.9088"/>
<dbReference type="EMBL" id="AEJC01000671">
    <property type="protein sequence ID" value="EKX60178.1"/>
    <property type="molecule type" value="Genomic_DNA"/>
</dbReference>
<dbReference type="Gene3D" id="3.20.20.100">
    <property type="entry name" value="NADP-dependent oxidoreductase domain"/>
    <property type="match status" value="1"/>
</dbReference>
<evidence type="ECO:0008006" key="3">
    <source>
        <dbReference type="Google" id="ProtNLM"/>
    </source>
</evidence>
<keyword evidence="2" id="KW-1185">Reference proteome</keyword>
<sequence length="49" mass="5476">MSPNSATPARIKENIDIFDFELDAEDLAAIADPDTGEQTVHQLPEEFSW</sequence>
<evidence type="ECO:0000313" key="1">
    <source>
        <dbReference type="EMBL" id="EKX60178.1"/>
    </source>
</evidence>
<comment type="caution">
    <text evidence="1">The sequence shown here is derived from an EMBL/GenBank/DDBJ whole genome shotgun (WGS) entry which is preliminary data.</text>
</comment>
<dbReference type="AlphaFoldDB" id="L1KIE5"/>
<organism evidence="1 2">
    <name type="scientific">Streptomyces ipomoeae 91-03</name>
    <dbReference type="NCBI Taxonomy" id="698759"/>
    <lineage>
        <taxon>Bacteria</taxon>
        <taxon>Bacillati</taxon>
        <taxon>Actinomycetota</taxon>
        <taxon>Actinomycetes</taxon>
        <taxon>Kitasatosporales</taxon>
        <taxon>Streptomycetaceae</taxon>
        <taxon>Streptomyces</taxon>
    </lineage>
</organism>
<gene>
    <name evidence="1" type="ORF">STRIP9103_09468</name>
</gene>
<dbReference type="Proteomes" id="UP000010411">
    <property type="component" value="Unassembled WGS sequence"/>
</dbReference>